<accession>A0A2H3CWJ7</accession>
<protein>
    <submittedName>
        <fullName evidence="1">Uncharacterized protein</fullName>
    </submittedName>
</protein>
<gene>
    <name evidence="1" type="ORF">ARMGADRAFT_1039539</name>
</gene>
<dbReference type="InParanoid" id="A0A2H3CWJ7"/>
<evidence type="ECO:0000313" key="2">
    <source>
        <dbReference type="Proteomes" id="UP000217790"/>
    </source>
</evidence>
<organism evidence="1 2">
    <name type="scientific">Armillaria gallica</name>
    <name type="common">Bulbous honey fungus</name>
    <name type="synonym">Armillaria bulbosa</name>
    <dbReference type="NCBI Taxonomy" id="47427"/>
    <lineage>
        <taxon>Eukaryota</taxon>
        <taxon>Fungi</taxon>
        <taxon>Dikarya</taxon>
        <taxon>Basidiomycota</taxon>
        <taxon>Agaricomycotina</taxon>
        <taxon>Agaricomycetes</taxon>
        <taxon>Agaricomycetidae</taxon>
        <taxon>Agaricales</taxon>
        <taxon>Marasmiineae</taxon>
        <taxon>Physalacriaceae</taxon>
        <taxon>Armillaria</taxon>
    </lineage>
</organism>
<name>A0A2H3CWJ7_ARMGA</name>
<reference evidence="2" key="1">
    <citation type="journal article" date="2017" name="Nat. Ecol. Evol.">
        <title>Genome expansion and lineage-specific genetic innovations in the forest pathogenic fungi Armillaria.</title>
        <authorList>
            <person name="Sipos G."/>
            <person name="Prasanna A.N."/>
            <person name="Walter M.C."/>
            <person name="O'Connor E."/>
            <person name="Balint B."/>
            <person name="Krizsan K."/>
            <person name="Kiss B."/>
            <person name="Hess J."/>
            <person name="Varga T."/>
            <person name="Slot J."/>
            <person name="Riley R."/>
            <person name="Boka B."/>
            <person name="Rigling D."/>
            <person name="Barry K."/>
            <person name="Lee J."/>
            <person name="Mihaltcheva S."/>
            <person name="LaButti K."/>
            <person name="Lipzen A."/>
            <person name="Waldron R."/>
            <person name="Moloney N.M."/>
            <person name="Sperisen C."/>
            <person name="Kredics L."/>
            <person name="Vagvoelgyi C."/>
            <person name="Patrignani A."/>
            <person name="Fitzpatrick D."/>
            <person name="Nagy I."/>
            <person name="Doyle S."/>
            <person name="Anderson J.B."/>
            <person name="Grigoriev I.V."/>
            <person name="Gueldener U."/>
            <person name="Muensterkoetter M."/>
            <person name="Nagy L.G."/>
        </authorList>
    </citation>
    <scope>NUCLEOTIDE SEQUENCE [LARGE SCALE GENOMIC DNA]</scope>
    <source>
        <strain evidence="2">Ar21-2</strain>
    </source>
</reference>
<proteinExistence type="predicted"/>
<dbReference type="AlphaFoldDB" id="A0A2H3CWJ7"/>
<dbReference type="Proteomes" id="UP000217790">
    <property type="component" value="Unassembled WGS sequence"/>
</dbReference>
<dbReference type="EMBL" id="KZ293734">
    <property type="protein sequence ID" value="PBK81147.1"/>
    <property type="molecule type" value="Genomic_DNA"/>
</dbReference>
<evidence type="ECO:0000313" key="1">
    <source>
        <dbReference type="EMBL" id="PBK81147.1"/>
    </source>
</evidence>
<keyword evidence="2" id="KW-1185">Reference proteome</keyword>
<sequence length="134" mass="15233">MIEWLCYFFSDLLPPSPTAMTKMWLCPDIWIRGIRIHQMRIWLQQLAISADALLKYAVASSPTCEIGVLGFSSLLYDRKSSRPAVGEFESTVGFALGGHPVPREVIGYFVNFLLNFTLFFWPSFRRLLIIDGPG</sequence>